<name>A0A2N3VJK0_9NOCA</name>
<dbReference type="PANTHER" id="PTHR30055">
    <property type="entry name" value="HTH-TYPE TRANSCRIPTIONAL REGULATOR RUTR"/>
    <property type="match status" value="1"/>
</dbReference>
<dbReference type="EMBL" id="PJMW01000002">
    <property type="protein sequence ID" value="PKV81809.1"/>
    <property type="molecule type" value="Genomic_DNA"/>
</dbReference>
<evidence type="ECO:0000313" key="5">
    <source>
        <dbReference type="Proteomes" id="UP000233766"/>
    </source>
</evidence>
<dbReference type="AlphaFoldDB" id="A0A2N3VJK0"/>
<dbReference type="InterPro" id="IPR001647">
    <property type="entry name" value="HTH_TetR"/>
</dbReference>
<dbReference type="RefSeq" id="WP_170112230.1">
    <property type="nucleotide sequence ID" value="NZ_PJMW01000002.1"/>
</dbReference>
<dbReference type="Gene3D" id="1.10.10.60">
    <property type="entry name" value="Homeodomain-like"/>
    <property type="match status" value="1"/>
</dbReference>
<gene>
    <name evidence="4" type="ORF">ATK86_6280</name>
</gene>
<evidence type="ECO:0000256" key="2">
    <source>
        <dbReference type="PROSITE-ProRule" id="PRU00335"/>
    </source>
</evidence>
<dbReference type="InterPro" id="IPR050109">
    <property type="entry name" value="HTH-type_TetR-like_transc_reg"/>
</dbReference>
<reference evidence="4 5" key="1">
    <citation type="submission" date="2017-12" db="EMBL/GenBank/DDBJ databases">
        <title>Sequencing the genomes of 1000 Actinobacteria strains.</title>
        <authorList>
            <person name="Klenk H.-P."/>
        </authorList>
    </citation>
    <scope>NUCLEOTIDE SEQUENCE [LARGE SCALE GENOMIC DNA]</scope>
    <source>
        <strain evidence="4 5">DSM 44489</strain>
    </source>
</reference>
<organism evidence="4 5">
    <name type="scientific">Nocardia fluminea</name>
    <dbReference type="NCBI Taxonomy" id="134984"/>
    <lineage>
        <taxon>Bacteria</taxon>
        <taxon>Bacillati</taxon>
        <taxon>Actinomycetota</taxon>
        <taxon>Actinomycetes</taxon>
        <taxon>Mycobacteriales</taxon>
        <taxon>Nocardiaceae</taxon>
        <taxon>Nocardia</taxon>
    </lineage>
</organism>
<dbReference type="GO" id="GO:0000976">
    <property type="term" value="F:transcription cis-regulatory region binding"/>
    <property type="evidence" value="ECO:0007669"/>
    <property type="project" value="TreeGrafter"/>
</dbReference>
<evidence type="ECO:0000259" key="3">
    <source>
        <dbReference type="PROSITE" id="PS50977"/>
    </source>
</evidence>
<proteinExistence type="predicted"/>
<sequence>MGNDPDDAAPSRVYGGVAADERRSRRRSALFDAALDLLAEGGAPAVTKRAVCVRARLNDRYFYEQFTDRDALLTALVEEHTALGIAAVVTATHDAEPDVHSQVRAAADAALGFLLADPRRSALLLNAQSTEALQAARLSTQHAIARAMSAVGREILTAPADPLDADMTAYSVVSGALELVAAWMRGEFDTTREHLTDLIARLLLSTDSAQHVAATKSAT</sequence>
<comment type="caution">
    <text evidence="4">The sequence shown here is derived from an EMBL/GenBank/DDBJ whole genome shotgun (WGS) entry which is preliminary data.</text>
</comment>
<dbReference type="Pfam" id="PF00440">
    <property type="entry name" value="TetR_N"/>
    <property type="match status" value="1"/>
</dbReference>
<keyword evidence="1 2" id="KW-0238">DNA-binding</keyword>
<evidence type="ECO:0000256" key="1">
    <source>
        <dbReference type="ARBA" id="ARBA00023125"/>
    </source>
</evidence>
<dbReference type="PANTHER" id="PTHR30055:SF209">
    <property type="entry name" value="POSSIBLE TRANSCRIPTIONAL REGULATORY PROTEIN (PROBABLY TETR-FAMILY)"/>
    <property type="match status" value="1"/>
</dbReference>
<protein>
    <submittedName>
        <fullName evidence="4">TetR family transcriptional regulator</fullName>
    </submittedName>
</protein>
<dbReference type="InterPro" id="IPR009057">
    <property type="entry name" value="Homeodomain-like_sf"/>
</dbReference>
<dbReference type="Gene3D" id="1.10.357.10">
    <property type="entry name" value="Tetracycline Repressor, domain 2"/>
    <property type="match status" value="1"/>
</dbReference>
<dbReference type="SUPFAM" id="SSF46689">
    <property type="entry name" value="Homeodomain-like"/>
    <property type="match status" value="1"/>
</dbReference>
<evidence type="ECO:0000313" key="4">
    <source>
        <dbReference type="EMBL" id="PKV81809.1"/>
    </source>
</evidence>
<accession>A0A2N3VJK0</accession>
<feature type="domain" description="HTH tetR-type" evidence="3">
    <location>
        <begin position="24"/>
        <end position="84"/>
    </location>
</feature>
<dbReference type="GO" id="GO:0003700">
    <property type="term" value="F:DNA-binding transcription factor activity"/>
    <property type="evidence" value="ECO:0007669"/>
    <property type="project" value="TreeGrafter"/>
</dbReference>
<dbReference type="Proteomes" id="UP000233766">
    <property type="component" value="Unassembled WGS sequence"/>
</dbReference>
<dbReference type="PROSITE" id="PS50977">
    <property type="entry name" value="HTH_TETR_2"/>
    <property type="match status" value="1"/>
</dbReference>
<feature type="DNA-binding region" description="H-T-H motif" evidence="2">
    <location>
        <begin position="47"/>
        <end position="66"/>
    </location>
</feature>
<keyword evidence="5" id="KW-1185">Reference proteome</keyword>